<evidence type="ECO:0000256" key="5">
    <source>
        <dbReference type="SAM" id="Phobius"/>
    </source>
</evidence>
<dbReference type="GO" id="GO:0022857">
    <property type="term" value="F:transmembrane transporter activity"/>
    <property type="evidence" value="ECO:0007669"/>
    <property type="project" value="InterPro"/>
</dbReference>
<dbReference type="GO" id="GO:0005886">
    <property type="term" value="C:plasma membrane"/>
    <property type="evidence" value="ECO:0007669"/>
    <property type="project" value="UniProtKB-SubCell"/>
</dbReference>
<keyword evidence="4 5" id="KW-0472">Membrane</keyword>
<dbReference type="PANTHER" id="PTHR42718:SF39">
    <property type="entry name" value="ACTINORHODIN TRANSPORTER-RELATED"/>
    <property type="match status" value="1"/>
</dbReference>
<feature type="transmembrane region" description="Helical" evidence="5">
    <location>
        <begin position="15"/>
        <end position="39"/>
    </location>
</feature>
<evidence type="ECO:0000256" key="2">
    <source>
        <dbReference type="ARBA" id="ARBA00022692"/>
    </source>
</evidence>
<proteinExistence type="predicted"/>
<dbReference type="SUPFAM" id="SSF103473">
    <property type="entry name" value="MFS general substrate transporter"/>
    <property type="match status" value="1"/>
</dbReference>
<accession>A0A1I5TI11</accession>
<dbReference type="InterPro" id="IPR036259">
    <property type="entry name" value="MFS_trans_sf"/>
</dbReference>
<keyword evidence="2 5" id="KW-0812">Transmembrane</keyword>
<dbReference type="InterPro" id="IPR020846">
    <property type="entry name" value="MFS_dom"/>
</dbReference>
<feature type="transmembrane region" description="Helical" evidence="5">
    <location>
        <begin position="339"/>
        <end position="358"/>
    </location>
</feature>
<evidence type="ECO:0000313" key="8">
    <source>
        <dbReference type="Proteomes" id="UP000199137"/>
    </source>
</evidence>
<name>A0A1I5TI11_9PSEU</name>
<evidence type="ECO:0000259" key="6">
    <source>
        <dbReference type="PROSITE" id="PS50850"/>
    </source>
</evidence>
<feature type="transmembrane region" description="Helical" evidence="5">
    <location>
        <begin position="175"/>
        <end position="194"/>
    </location>
</feature>
<feature type="domain" description="Major facilitator superfamily (MFS) profile" evidence="6">
    <location>
        <begin position="17"/>
        <end position="461"/>
    </location>
</feature>
<dbReference type="PRINTS" id="PR01036">
    <property type="entry name" value="TCRTETB"/>
</dbReference>
<dbReference type="Pfam" id="PF07690">
    <property type="entry name" value="MFS_1"/>
    <property type="match status" value="1"/>
</dbReference>
<dbReference type="CDD" id="cd17321">
    <property type="entry name" value="MFS_MMR_MDR_like"/>
    <property type="match status" value="1"/>
</dbReference>
<feature type="transmembrane region" description="Helical" evidence="5">
    <location>
        <begin position="140"/>
        <end position="163"/>
    </location>
</feature>
<dbReference type="STRING" id="112413.SAMN05421854_107115"/>
<feature type="transmembrane region" description="Helical" evidence="5">
    <location>
        <begin position="522"/>
        <end position="539"/>
    </location>
</feature>
<dbReference type="Proteomes" id="UP000199137">
    <property type="component" value="Unassembled WGS sequence"/>
</dbReference>
<evidence type="ECO:0000256" key="1">
    <source>
        <dbReference type="ARBA" id="ARBA00004651"/>
    </source>
</evidence>
<dbReference type="PANTHER" id="PTHR42718">
    <property type="entry name" value="MAJOR FACILITATOR SUPERFAMILY MULTIDRUG TRANSPORTER MFSC"/>
    <property type="match status" value="1"/>
</dbReference>
<sequence>MDASSISSNTSRRPWLALAVVLFATFMDILDTHIVSVAIPRIQEDLNGSYAAGQWCIAGYALSFALVLVIGGRLGDMFGRKRIFLVGVTGFAACSLLCVLAPSMGVLIGARVMQGAFAGLMAPQVLAVIQVLFPPERRKVAFVAFGVTLNLAQVSAPILGGVLATYDLAGLHWRAIFLINIPLGLLTVLGALLYVPESRSDQRMRFDLVGMVLIALVSAFLMYPLQQGRELGWPVWMLVMLVVAIPLAAVFARYERRRSEDAALVPASLVRRRSFAAGTLVYLVLFSGTISAFLIVIWNVQFALGWSPIRTAITMLGWVTGILVTAPLAVKFGDNHGRTLVGTGCGLLTVGTVVMSSVVRVQADQLTSPQLFGCFVLMGTGMGLLSPILISLVLAEVPPRDAGAASGITNAVMQFGAAAGVGVVGLIFFSLVARGADAESGRVAPGLRAELASTDLAPSTSDQIVADFRRCFGDRAGAVNPDVVPGSCRAASLQEPAARRAVEPFERSATTRNWADATANTLWYQVFVFLVALVFTRALPKGTAG</sequence>
<protein>
    <submittedName>
        <fullName evidence="7">Drug resistance transporter, EmrB/QacA subfamily</fullName>
    </submittedName>
</protein>
<feature type="transmembrane region" description="Helical" evidence="5">
    <location>
        <begin position="206"/>
        <end position="225"/>
    </location>
</feature>
<feature type="transmembrane region" description="Helical" evidence="5">
    <location>
        <begin position="116"/>
        <end position="133"/>
    </location>
</feature>
<dbReference type="AlphaFoldDB" id="A0A1I5TI11"/>
<dbReference type="Gene3D" id="1.20.1720.10">
    <property type="entry name" value="Multidrug resistance protein D"/>
    <property type="match status" value="1"/>
</dbReference>
<feature type="transmembrane region" description="Helical" evidence="5">
    <location>
        <begin position="370"/>
        <end position="394"/>
    </location>
</feature>
<gene>
    <name evidence="7" type="ORF">SAMN05421854_107115</name>
</gene>
<keyword evidence="3 5" id="KW-1133">Transmembrane helix</keyword>
<feature type="transmembrane region" description="Helical" evidence="5">
    <location>
        <begin position="83"/>
        <end position="110"/>
    </location>
</feature>
<dbReference type="EMBL" id="FOWC01000007">
    <property type="protein sequence ID" value="SFP82712.1"/>
    <property type="molecule type" value="Genomic_DNA"/>
</dbReference>
<evidence type="ECO:0000256" key="4">
    <source>
        <dbReference type="ARBA" id="ARBA00023136"/>
    </source>
</evidence>
<feature type="transmembrane region" description="Helical" evidence="5">
    <location>
        <begin position="275"/>
        <end position="300"/>
    </location>
</feature>
<feature type="transmembrane region" description="Helical" evidence="5">
    <location>
        <begin position="51"/>
        <end position="71"/>
    </location>
</feature>
<feature type="transmembrane region" description="Helical" evidence="5">
    <location>
        <begin position="415"/>
        <end position="433"/>
    </location>
</feature>
<dbReference type="InterPro" id="IPR011701">
    <property type="entry name" value="MFS"/>
</dbReference>
<comment type="subcellular location">
    <subcellularLocation>
        <location evidence="1">Cell membrane</location>
        <topology evidence="1">Multi-pass membrane protein</topology>
    </subcellularLocation>
</comment>
<feature type="transmembrane region" description="Helical" evidence="5">
    <location>
        <begin position="231"/>
        <end position="254"/>
    </location>
</feature>
<dbReference type="Gene3D" id="1.20.1250.20">
    <property type="entry name" value="MFS general substrate transporter like domains"/>
    <property type="match status" value="1"/>
</dbReference>
<dbReference type="RefSeq" id="WP_167545436.1">
    <property type="nucleotide sequence ID" value="NZ_FOWC01000007.1"/>
</dbReference>
<organism evidence="7 8">
    <name type="scientific">Amycolatopsis rubida</name>
    <dbReference type="NCBI Taxonomy" id="112413"/>
    <lineage>
        <taxon>Bacteria</taxon>
        <taxon>Bacillati</taxon>
        <taxon>Actinomycetota</taxon>
        <taxon>Actinomycetes</taxon>
        <taxon>Pseudonocardiales</taxon>
        <taxon>Pseudonocardiaceae</taxon>
        <taxon>Amycolatopsis</taxon>
    </lineage>
</organism>
<evidence type="ECO:0000256" key="3">
    <source>
        <dbReference type="ARBA" id="ARBA00022989"/>
    </source>
</evidence>
<reference evidence="7 8" key="1">
    <citation type="submission" date="2016-10" db="EMBL/GenBank/DDBJ databases">
        <authorList>
            <person name="de Groot N.N."/>
        </authorList>
    </citation>
    <scope>NUCLEOTIDE SEQUENCE [LARGE SCALE GENOMIC DNA]</scope>
    <source>
        <strain evidence="7 8">DSM 44637</strain>
    </source>
</reference>
<evidence type="ECO:0000313" key="7">
    <source>
        <dbReference type="EMBL" id="SFP82712.1"/>
    </source>
</evidence>
<dbReference type="PROSITE" id="PS50850">
    <property type="entry name" value="MFS"/>
    <property type="match status" value="1"/>
</dbReference>